<protein>
    <submittedName>
        <fullName evidence="1">Two-component sensor histidine kinase</fullName>
    </submittedName>
</protein>
<proteinExistence type="predicted"/>
<keyword evidence="2" id="KW-1185">Reference proteome</keyword>
<reference evidence="2" key="1">
    <citation type="journal article" date="2019" name="Int. J. Syst. Evol. Microbiol.">
        <title>The Global Catalogue of Microorganisms (GCM) 10K type strain sequencing project: providing services to taxonomists for standard genome sequencing and annotation.</title>
        <authorList>
            <consortium name="The Broad Institute Genomics Platform"/>
            <consortium name="The Broad Institute Genome Sequencing Center for Infectious Disease"/>
            <person name="Wu L."/>
            <person name="Ma J."/>
        </authorList>
    </citation>
    <scope>NUCLEOTIDE SEQUENCE [LARGE SCALE GENOMIC DNA]</scope>
    <source>
        <strain evidence="2">JCM 32148</strain>
    </source>
</reference>
<accession>A0ABW3AC41</accession>
<feature type="non-terminal residue" evidence="1">
    <location>
        <position position="79"/>
    </location>
</feature>
<dbReference type="Proteomes" id="UP001597053">
    <property type="component" value="Unassembled WGS sequence"/>
</dbReference>
<evidence type="ECO:0000313" key="1">
    <source>
        <dbReference type="EMBL" id="MFD0788349.1"/>
    </source>
</evidence>
<organism evidence="1 2">
    <name type="scientific">Micromonospora azadirachtae</name>
    <dbReference type="NCBI Taxonomy" id="1970735"/>
    <lineage>
        <taxon>Bacteria</taxon>
        <taxon>Bacillati</taxon>
        <taxon>Actinomycetota</taxon>
        <taxon>Actinomycetes</taxon>
        <taxon>Micromonosporales</taxon>
        <taxon>Micromonosporaceae</taxon>
        <taxon>Micromonospora</taxon>
    </lineage>
</organism>
<dbReference type="EMBL" id="JBHTHM010002705">
    <property type="protein sequence ID" value="MFD0788349.1"/>
    <property type="molecule type" value="Genomic_DNA"/>
</dbReference>
<evidence type="ECO:0000313" key="2">
    <source>
        <dbReference type="Proteomes" id="UP001597053"/>
    </source>
</evidence>
<dbReference type="GO" id="GO:0016301">
    <property type="term" value="F:kinase activity"/>
    <property type="evidence" value="ECO:0007669"/>
    <property type="project" value="UniProtKB-KW"/>
</dbReference>
<name>A0ABW3AC41_9ACTN</name>
<keyword evidence="1" id="KW-0418">Kinase</keyword>
<sequence>MRTRLALLVAAVSVLILIAFLVPLALLVRTVAEDRATVRATADAQSLVPVVGTADTTTIRLTVEQLAADSGRPVSVYLP</sequence>
<keyword evidence="1" id="KW-0808">Transferase</keyword>
<comment type="caution">
    <text evidence="1">The sequence shown here is derived from an EMBL/GenBank/DDBJ whole genome shotgun (WGS) entry which is preliminary data.</text>
</comment>
<gene>
    <name evidence="1" type="ORF">ACFQZ8_30925</name>
</gene>